<dbReference type="Proteomes" id="UP000294927">
    <property type="component" value="Unassembled WGS sequence"/>
</dbReference>
<dbReference type="RefSeq" id="WP_243866807.1">
    <property type="nucleotide sequence ID" value="NZ_SOCP01000012.1"/>
</dbReference>
<sequence length="793" mass="85869">MTPNQDDARIHEPVHDGVHESRHDTTSEVFASLPRDVHDASEVPTSVNGSVNDPANTVVNIDGVVGNVIPLQPRRDDREHGPGSESTGTVVKWRSHGELLTPEENSAVDRRLPRAAVLGRFTPAAKTAATRAVKVVRVVRESERTQQAGKGVLRAGLDVVQGVESWAKRAYDASTMGVYRRQIKAAEISGNQELLAEWLERKQNEAQRRTERLRELPMQIVKIFLATLVFMFGTAVLVPVIGLVVQLAGAGEFTSVVGGFMTGVAWIVGAIAFAWTPFIMGLPLFVLLAAWREGRRRGHRPGWLQTARDADVDVAINELTITGALAALRIPQVTAYLKEGLPLQFITPARVDGRGTHAIVRLPAGVTAETVARKRAQLATGLHRLAKEVWPTTGAEAGILDVWVADKGALAEGAGAYPLLTDGAVDVFKGVPFGKTLRGVPLNAPLMERNTITGGMPGQGKSSAARVIMAGAALDPTAELRIWVPDANFDFEVFRPRCSRYVMGAEDEKIAEILDHLRELHAEVQGRGELLIKFETPAATRELANRDIGLHPLFCLLEEAHVAIQHPDYGKEISKLLVDIVRLGRKRGIHLIVSTQAPTKDSMPRDVTRNCSNGIAFAVGDHVANDALLGQGAYAAGHRATELIPGTDKGTAVVKGFTGERSDIVQVYFLDVARENDQVTPIIERAMTAVRERGTLPGGPAPVRQTELARDLLEDLDEVLGADPVPAADVPALLKRCAPTWPAYQRLTGKQLREQLADLGVKVASTGNRWPVDPVTVRDVLARRATADLDDQG</sequence>
<keyword evidence="2" id="KW-0472">Membrane</keyword>
<dbReference type="AlphaFoldDB" id="A0A4R7V9C3"/>
<feature type="transmembrane region" description="Helical" evidence="2">
    <location>
        <begin position="265"/>
        <end position="291"/>
    </location>
</feature>
<dbReference type="InterPro" id="IPR027417">
    <property type="entry name" value="P-loop_NTPase"/>
</dbReference>
<accession>A0A4R7V9C3</accession>
<evidence type="ECO:0000256" key="1">
    <source>
        <dbReference type="SAM" id="MobiDB-lite"/>
    </source>
</evidence>
<protein>
    <submittedName>
        <fullName evidence="3">S-DNA-T family DNA segregation ATPase FtsK/SpoIIIE</fullName>
    </submittedName>
</protein>
<gene>
    <name evidence="3" type="ORF">CLV71_112199</name>
</gene>
<proteinExistence type="predicted"/>
<name>A0A4R7V9C3_9PSEU</name>
<feature type="transmembrane region" description="Helical" evidence="2">
    <location>
        <begin position="223"/>
        <end position="245"/>
    </location>
</feature>
<feature type="region of interest" description="Disordered" evidence="1">
    <location>
        <begin position="72"/>
        <end position="107"/>
    </location>
</feature>
<feature type="compositionally biased region" description="Basic and acidic residues" evidence="1">
    <location>
        <begin position="73"/>
        <end position="82"/>
    </location>
</feature>
<keyword evidence="2" id="KW-1133">Transmembrane helix</keyword>
<dbReference type="SUPFAM" id="SSF52540">
    <property type="entry name" value="P-loop containing nucleoside triphosphate hydrolases"/>
    <property type="match status" value="1"/>
</dbReference>
<evidence type="ECO:0000256" key="2">
    <source>
        <dbReference type="SAM" id="Phobius"/>
    </source>
</evidence>
<evidence type="ECO:0000313" key="4">
    <source>
        <dbReference type="Proteomes" id="UP000294927"/>
    </source>
</evidence>
<dbReference type="EMBL" id="SOCP01000012">
    <property type="protein sequence ID" value="TDV45530.1"/>
    <property type="molecule type" value="Genomic_DNA"/>
</dbReference>
<evidence type="ECO:0000313" key="3">
    <source>
        <dbReference type="EMBL" id="TDV45530.1"/>
    </source>
</evidence>
<dbReference type="Gene3D" id="3.40.50.300">
    <property type="entry name" value="P-loop containing nucleotide triphosphate hydrolases"/>
    <property type="match status" value="1"/>
</dbReference>
<keyword evidence="4" id="KW-1185">Reference proteome</keyword>
<reference evidence="3 4" key="1">
    <citation type="submission" date="2019-03" db="EMBL/GenBank/DDBJ databases">
        <title>Genomic Encyclopedia of Archaeal and Bacterial Type Strains, Phase II (KMG-II): from individual species to whole genera.</title>
        <authorList>
            <person name="Goeker M."/>
        </authorList>
    </citation>
    <scope>NUCLEOTIDE SEQUENCE [LARGE SCALE GENOMIC DNA]</scope>
    <source>
        <strain evidence="3 4">DSM 45499</strain>
    </source>
</reference>
<comment type="caution">
    <text evidence="3">The sequence shown here is derived from an EMBL/GenBank/DDBJ whole genome shotgun (WGS) entry which is preliminary data.</text>
</comment>
<keyword evidence="2" id="KW-0812">Transmembrane</keyword>
<feature type="region of interest" description="Disordered" evidence="1">
    <location>
        <begin position="1"/>
        <end position="26"/>
    </location>
</feature>
<organism evidence="3 4">
    <name type="scientific">Actinophytocola oryzae</name>
    <dbReference type="NCBI Taxonomy" id="502181"/>
    <lineage>
        <taxon>Bacteria</taxon>
        <taxon>Bacillati</taxon>
        <taxon>Actinomycetota</taxon>
        <taxon>Actinomycetes</taxon>
        <taxon>Pseudonocardiales</taxon>
        <taxon>Pseudonocardiaceae</taxon>
    </lineage>
</organism>